<reference evidence="1 2" key="1">
    <citation type="submission" date="2019-08" db="EMBL/GenBank/DDBJ databases">
        <title>Antarcticibacterium arcticum sp. nov., a bacterium isolated from marine sediment of the Canadian Beaufort Sea.</title>
        <authorList>
            <person name="Lee Y.M."/>
            <person name="Baek K."/>
            <person name="Lee D.-H."/>
            <person name="Shin S.C."/>
            <person name="Jin Y.K."/>
            <person name="Park Y."/>
        </authorList>
    </citation>
    <scope>NUCLEOTIDE SEQUENCE [LARGE SCALE GENOMIC DNA]</scope>
    <source>
        <strain evidence="1 2">PAMC 28998</strain>
    </source>
</reference>
<dbReference type="OrthoDB" id="5380366at2"/>
<accession>A0A5B8YQE0</accession>
<dbReference type="Proteomes" id="UP000321954">
    <property type="component" value="Chromosome"/>
</dbReference>
<dbReference type="KEGG" id="anp:FK178_13475"/>
<organism evidence="1 2">
    <name type="scientific">Antarcticibacterium arcticum</name>
    <dbReference type="NCBI Taxonomy" id="2585771"/>
    <lineage>
        <taxon>Bacteria</taxon>
        <taxon>Pseudomonadati</taxon>
        <taxon>Bacteroidota</taxon>
        <taxon>Flavobacteriia</taxon>
        <taxon>Flavobacteriales</taxon>
        <taxon>Flavobacteriaceae</taxon>
        <taxon>Antarcticibacterium</taxon>
    </lineage>
</organism>
<keyword evidence="2" id="KW-1185">Reference proteome</keyword>
<sequence>MPRLDLTKIALVNQSDSYITFPGDIGNLEPLVFEANINPNFIIRERADSRLMAVLTPQVRIRMYNEESYPVQTPSYIPQISVYHLITDTGSLEKTALFGKIAHHSNGQDDHFYTDSTSTVINYKSGNFATNFLEFGILRSFYHEQHAALRFFKSSLEIHPSNWMLKEMKGTYSGLRWHNSFLAYKMPVDKHFFTANRRASFSVKIETSLMLDNINDWELLDLNRLNAALTIYYHPKFLEDIGLFVQFYKGSDYYNIYYNHNISTIRFGLMTEILRF</sequence>
<proteinExistence type="predicted"/>
<protein>
    <recommendedName>
        <fullName evidence="3">Phosphatidylcholine 1-acylhydrolase</fullName>
    </recommendedName>
</protein>
<evidence type="ECO:0008006" key="3">
    <source>
        <dbReference type="Google" id="ProtNLM"/>
    </source>
</evidence>
<evidence type="ECO:0000313" key="1">
    <source>
        <dbReference type="EMBL" id="QED39137.1"/>
    </source>
</evidence>
<gene>
    <name evidence="1" type="ORF">FK178_13475</name>
</gene>
<evidence type="ECO:0000313" key="2">
    <source>
        <dbReference type="Proteomes" id="UP000321954"/>
    </source>
</evidence>
<name>A0A5B8YQE0_9FLAO</name>
<dbReference type="EMBL" id="CP042476">
    <property type="protein sequence ID" value="QED39137.1"/>
    <property type="molecule type" value="Genomic_DNA"/>
</dbReference>
<dbReference type="AlphaFoldDB" id="A0A5B8YQE0"/>